<dbReference type="PANTHER" id="PTHR23026">
    <property type="entry name" value="NADPH NITROREDUCTASE"/>
    <property type="match status" value="1"/>
</dbReference>
<comment type="caution">
    <text evidence="5">The sequence shown here is derived from an EMBL/GenBank/DDBJ whole genome shotgun (WGS) entry which is preliminary data.</text>
</comment>
<dbReference type="Pfam" id="PF00881">
    <property type="entry name" value="Nitroreductase"/>
    <property type="match status" value="1"/>
</dbReference>
<evidence type="ECO:0000256" key="1">
    <source>
        <dbReference type="ARBA" id="ARBA00022630"/>
    </source>
</evidence>
<dbReference type="InterPro" id="IPR012825">
    <property type="entry name" value="BluB"/>
</dbReference>
<organism evidence="5 6">
    <name type="scientific">[Mycobacterium] fortunisiensis</name>
    <dbReference type="NCBI Taxonomy" id="2600579"/>
    <lineage>
        <taxon>Bacteria</taxon>
        <taxon>Bacillati</taxon>
        <taxon>Actinomycetota</taxon>
        <taxon>Actinomycetes</taxon>
        <taxon>Mycobacteriales</taxon>
        <taxon>Mycobacteriaceae</taxon>
        <taxon>Mycolicibacterium</taxon>
    </lineage>
</organism>
<keyword evidence="3 5" id="KW-0560">Oxidoreductase</keyword>
<dbReference type="Proteomes" id="UP000812982">
    <property type="component" value="Unassembled WGS sequence"/>
</dbReference>
<proteinExistence type="predicted"/>
<dbReference type="GO" id="GO:0102919">
    <property type="term" value="F:5,6-dimethylbenzimidazole synthase activity"/>
    <property type="evidence" value="ECO:0007669"/>
    <property type="project" value="UniProtKB-EC"/>
</dbReference>
<keyword evidence="6" id="KW-1185">Reference proteome</keyword>
<feature type="domain" description="Nitroreductase" evidence="4">
    <location>
        <begin position="18"/>
        <end position="182"/>
    </location>
</feature>
<gene>
    <name evidence="5" type="primary">bluB</name>
    <name evidence="5" type="ORF">FR943_23845</name>
</gene>
<keyword evidence="2" id="KW-0288">FMN</keyword>
<evidence type="ECO:0000313" key="5">
    <source>
        <dbReference type="EMBL" id="MBU9766863.1"/>
    </source>
</evidence>
<dbReference type="NCBIfam" id="TIGR02476">
    <property type="entry name" value="BluB"/>
    <property type="match status" value="1"/>
</dbReference>
<dbReference type="EMBL" id="VOMB01000026">
    <property type="protein sequence ID" value="MBU9766863.1"/>
    <property type="molecule type" value="Genomic_DNA"/>
</dbReference>
<dbReference type="EC" id="1.13.11.79" evidence="5"/>
<keyword evidence="1" id="KW-0285">Flavoprotein</keyword>
<reference evidence="5 6" key="1">
    <citation type="journal article" date="2021" name="Sci. Rep.">
        <title>Phenotypic and genomic hallmarks of a novel, potentially pathogenic rapidly growing Mycobacterium species related to the Mycobacterium fortuitum complex.</title>
        <authorList>
            <person name="Gharbi R."/>
            <person name="Khanna V."/>
            <person name="Frigui W."/>
            <person name="Mhenni B."/>
            <person name="Brosch R."/>
            <person name="Mardassi H."/>
        </authorList>
    </citation>
    <scope>NUCLEOTIDE SEQUENCE [LARGE SCALE GENOMIC DNA]</scope>
    <source>
        <strain evidence="5 6">TNTM28</strain>
    </source>
</reference>
<name>A0ABS6KT94_9MYCO</name>
<evidence type="ECO:0000259" key="4">
    <source>
        <dbReference type="Pfam" id="PF00881"/>
    </source>
</evidence>
<evidence type="ECO:0000256" key="2">
    <source>
        <dbReference type="ARBA" id="ARBA00022643"/>
    </source>
</evidence>
<sequence length="220" mass="24374">MSEHAFSPDERRAVYRAIAERRDMRQFVPGSTVAPEVLGRLLQAAHAAPSVGLMQPWRFIRITDDALRTKIHALVDEERVRTADALGSRGDEFLALKVEGILDCAELFVVALGENRDRHIFGRRTLPQMDLASVSCAIQNMWLAARAEGLGMGWVSIFEPLPLAELMGMPGDAEPVAILCLGPVPEFPDRPVLEIEHWTVGRPLPEFVSENGWPDDSKLG</sequence>
<dbReference type="InterPro" id="IPR050627">
    <property type="entry name" value="Nitroreductase/BluB"/>
</dbReference>
<accession>A0ABS6KT94</accession>
<evidence type="ECO:0000256" key="3">
    <source>
        <dbReference type="ARBA" id="ARBA00023002"/>
    </source>
</evidence>
<dbReference type="InterPro" id="IPR029479">
    <property type="entry name" value="Nitroreductase"/>
</dbReference>
<protein>
    <submittedName>
        <fullName evidence="5">5,6-dimethylbenzimidazole synthase</fullName>
        <ecNumber evidence="5">1.13.11.79</ecNumber>
    </submittedName>
</protein>
<dbReference type="PANTHER" id="PTHR23026:SF90">
    <property type="entry name" value="IODOTYROSINE DEIODINASE 1"/>
    <property type="match status" value="1"/>
</dbReference>
<dbReference type="RefSeq" id="WP_217160729.1">
    <property type="nucleotide sequence ID" value="NZ_VOMB01000026.1"/>
</dbReference>
<evidence type="ECO:0000313" key="6">
    <source>
        <dbReference type="Proteomes" id="UP000812982"/>
    </source>
</evidence>